<dbReference type="InterPro" id="IPR029000">
    <property type="entry name" value="Cyclophilin-like_dom_sf"/>
</dbReference>
<dbReference type="Gene3D" id="2.40.100.20">
    <property type="match status" value="1"/>
</dbReference>
<accession>A0A1K0JG53</accession>
<reference evidence="2" key="1">
    <citation type="submission" date="2016-09" db="EMBL/GenBank/DDBJ databases">
        <authorList>
            <person name="Capua I."/>
            <person name="De Benedictis P."/>
            <person name="Joannis T."/>
            <person name="Lombin L.H."/>
            <person name="Cattoli G."/>
        </authorList>
    </citation>
    <scope>NUCLEOTIDE SEQUENCE</scope>
    <source>
        <strain evidence="2">B9</strain>
    </source>
</reference>
<evidence type="ECO:0000313" key="2">
    <source>
        <dbReference type="EMBL" id="SCU76927.1"/>
    </source>
</evidence>
<sequence>MSTKATGLTRIRLTFEGGEAIAQLYDNPASRDLASMLPLTLKFSDYNKVEKIAYPPRKPSTENAPFGLTPSAGDLALYAPWGNLVVYYRGYRHSNDLVLLGRLTSGVQQLASKDGEFSVHIEPLKQ</sequence>
<dbReference type="SUPFAM" id="SSF50891">
    <property type="entry name" value="Cyclophilin-like"/>
    <property type="match status" value="1"/>
</dbReference>
<evidence type="ECO:0000259" key="1">
    <source>
        <dbReference type="Pfam" id="PF18050"/>
    </source>
</evidence>
<dbReference type="EMBL" id="FMSH01000277">
    <property type="protein sequence ID" value="SCU76927.1"/>
    <property type="molecule type" value="Genomic_DNA"/>
</dbReference>
<proteinExistence type="predicted"/>
<dbReference type="RefSeq" id="WP_340526637.1">
    <property type="nucleotide sequence ID" value="NZ_FMSH01000277.1"/>
</dbReference>
<gene>
    <name evidence="2" type="ORF">CNECB9_3480084</name>
</gene>
<protein>
    <recommendedName>
        <fullName evidence="1">Cyclophilin-like domain-containing protein</fullName>
    </recommendedName>
</protein>
<feature type="domain" description="Cyclophilin-like" evidence="1">
    <location>
        <begin position="13"/>
        <end position="122"/>
    </location>
</feature>
<organism evidence="2">
    <name type="scientific">Cupriavidus necator</name>
    <name type="common">Alcaligenes eutrophus</name>
    <name type="synonym">Ralstonia eutropha</name>
    <dbReference type="NCBI Taxonomy" id="106590"/>
    <lineage>
        <taxon>Bacteria</taxon>
        <taxon>Pseudomonadati</taxon>
        <taxon>Pseudomonadota</taxon>
        <taxon>Betaproteobacteria</taxon>
        <taxon>Burkholderiales</taxon>
        <taxon>Burkholderiaceae</taxon>
        <taxon>Cupriavidus</taxon>
    </lineage>
</organism>
<name>A0A1K0JG53_CUPNE</name>
<dbReference type="AlphaFoldDB" id="A0A1K0JG53"/>
<dbReference type="Pfam" id="PF18050">
    <property type="entry name" value="Cyclophil_like2"/>
    <property type="match status" value="1"/>
</dbReference>
<dbReference type="InterPro" id="IPR041183">
    <property type="entry name" value="Cyclophilin-like"/>
</dbReference>